<accession>A0AAV9JIV7</accession>
<dbReference type="EMBL" id="JAVFHQ010000021">
    <property type="protein sequence ID" value="KAK4545082.1"/>
    <property type="molecule type" value="Genomic_DNA"/>
</dbReference>
<proteinExistence type="predicted"/>
<comment type="caution">
    <text evidence="2">The sequence shown here is derived from an EMBL/GenBank/DDBJ whole genome shotgun (WGS) entry which is preliminary data.</text>
</comment>
<dbReference type="AlphaFoldDB" id="A0AAV9JIV7"/>
<feature type="compositionally biased region" description="Basic residues" evidence="1">
    <location>
        <begin position="137"/>
        <end position="155"/>
    </location>
</feature>
<feature type="compositionally biased region" description="Acidic residues" evidence="1">
    <location>
        <begin position="87"/>
        <end position="106"/>
    </location>
</feature>
<feature type="region of interest" description="Disordered" evidence="1">
    <location>
        <begin position="1"/>
        <end position="172"/>
    </location>
</feature>
<dbReference type="Proteomes" id="UP001324427">
    <property type="component" value="Unassembled WGS sequence"/>
</dbReference>
<keyword evidence="3" id="KW-1185">Reference proteome</keyword>
<name>A0AAV9JIV7_9PEZI</name>
<evidence type="ECO:0000313" key="2">
    <source>
        <dbReference type="EMBL" id="KAK4545082.1"/>
    </source>
</evidence>
<gene>
    <name evidence="2" type="ORF">LTR36_003633</name>
</gene>
<organism evidence="2 3">
    <name type="scientific">Oleoguttula mirabilis</name>
    <dbReference type="NCBI Taxonomy" id="1507867"/>
    <lineage>
        <taxon>Eukaryota</taxon>
        <taxon>Fungi</taxon>
        <taxon>Dikarya</taxon>
        <taxon>Ascomycota</taxon>
        <taxon>Pezizomycotina</taxon>
        <taxon>Dothideomycetes</taxon>
        <taxon>Dothideomycetidae</taxon>
        <taxon>Mycosphaerellales</taxon>
        <taxon>Teratosphaeriaceae</taxon>
        <taxon>Oleoguttula</taxon>
    </lineage>
</organism>
<evidence type="ECO:0000313" key="3">
    <source>
        <dbReference type="Proteomes" id="UP001324427"/>
    </source>
</evidence>
<evidence type="ECO:0000256" key="1">
    <source>
        <dbReference type="SAM" id="MobiDB-lite"/>
    </source>
</evidence>
<protein>
    <submittedName>
        <fullName evidence="2">Uncharacterized protein</fullName>
    </submittedName>
</protein>
<sequence>MQRFHSPSGFSSEASISGRPHTPPYTPRRAKGKRRLERADSPASSVHPAETTSPAKKIAKRATVDNVRVEELAEGDVGFMTDIDVVYPEELEEVPSSDGDDELSPSDDEHSDTGMTRRMSRLHCGDENAEVEFEKGRRLRRMSKRMSSRIFKRSHSQSVNSDAETTDVDAMADQDIAASQRRLRRRVRGPREAELVFEEMQRSSPEASGVDVNVRASRVGEPITPERDVDIVKQVQSLNDDAMEVDDAR</sequence>
<reference evidence="2 3" key="1">
    <citation type="submission" date="2021-11" db="EMBL/GenBank/DDBJ databases">
        <title>Black yeast isolated from Biological Soil Crust.</title>
        <authorList>
            <person name="Kurbessoian T."/>
        </authorList>
    </citation>
    <scope>NUCLEOTIDE SEQUENCE [LARGE SCALE GENOMIC DNA]</scope>
    <source>
        <strain evidence="2 3">CCFEE 5522</strain>
    </source>
</reference>